<dbReference type="SUPFAM" id="SSF54593">
    <property type="entry name" value="Glyoxalase/Bleomycin resistance protein/Dihydroxybiphenyl dioxygenase"/>
    <property type="match status" value="1"/>
</dbReference>
<dbReference type="InterPro" id="IPR058997">
    <property type="entry name" value="YycE-like_C"/>
</dbReference>
<dbReference type="CDD" id="cd06587">
    <property type="entry name" value="VOC"/>
    <property type="match status" value="1"/>
</dbReference>
<dbReference type="Pfam" id="PF22658">
    <property type="entry name" value="YycE-like_N"/>
    <property type="match status" value="1"/>
</dbReference>
<dbReference type="EMBL" id="VWXC01000012">
    <property type="protein sequence ID" value="NIG20272.1"/>
    <property type="molecule type" value="Genomic_DNA"/>
</dbReference>
<name>A0ABX0RRN2_9GAMM</name>
<protein>
    <submittedName>
        <fullName evidence="3">VOC family protein</fullName>
    </submittedName>
</protein>
<dbReference type="Gene3D" id="3.10.180.10">
    <property type="entry name" value="2,3-Dihydroxybiphenyl 1,2-Dioxygenase, domain 1"/>
    <property type="match status" value="1"/>
</dbReference>
<keyword evidence="4" id="KW-1185">Reference proteome</keyword>
<sequence>MSDRTKPHRHGVKLVATLTLRVARPVSQLERSRELYQSGLGLDVIGAFEDHQGFNGVMLGKADVPWHLEFTQCTSHPVIPSPSSEDLLVLYLPERDRWQQTCQQMVLAGFVQIDAFNPYWDQNGKTYQDHDGYRTVIQCQQWP</sequence>
<dbReference type="Pfam" id="PF22659">
    <property type="entry name" value="YycE-like_C"/>
    <property type="match status" value="1"/>
</dbReference>
<dbReference type="InterPro" id="IPR029068">
    <property type="entry name" value="Glyas_Bleomycin-R_OHBP_Dase"/>
</dbReference>
<feature type="domain" description="YycE-like C-terminal" evidence="2">
    <location>
        <begin position="86"/>
        <end position="138"/>
    </location>
</feature>
<accession>A0ABX0RRN2</accession>
<evidence type="ECO:0000259" key="1">
    <source>
        <dbReference type="Pfam" id="PF22658"/>
    </source>
</evidence>
<proteinExistence type="predicted"/>
<evidence type="ECO:0000313" key="3">
    <source>
        <dbReference type="EMBL" id="NIG20272.1"/>
    </source>
</evidence>
<dbReference type="InterPro" id="IPR058998">
    <property type="entry name" value="YycE-like_N"/>
</dbReference>
<organism evidence="3 4">
    <name type="scientific">Candidatus Pantoea communis</name>
    <dbReference type="NCBI Taxonomy" id="2608354"/>
    <lineage>
        <taxon>Bacteria</taxon>
        <taxon>Pseudomonadati</taxon>
        <taxon>Pseudomonadota</taxon>
        <taxon>Gammaproteobacteria</taxon>
        <taxon>Enterobacterales</taxon>
        <taxon>Erwiniaceae</taxon>
        <taxon>Pantoea</taxon>
    </lineage>
</organism>
<dbReference type="Proteomes" id="UP001515780">
    <property type="component" value="Unassembled WGS sequence"/>
</dbReference>
<reference evidence="3 4" key="1">
    <citation type="journal article" date="2019" name="bioRxiv">
        <title>Bacteria contribute to plant secondary compound degradation in a generalist herbivore system.</title>
        <authorList>
            <person name="Francoeur C.B."/>
            <person name="Khadempour L."/>
            <person name="Moreira-Soto R.D."/>
            <person name="Gotting K."/>
            <person name="Book A.J."/>
            <person name="Pinto-Tomas A.A."/>
            <person name="Keefover-Ring K."/>
            <person name="Currie C.R."/>
        </authorList>
    </citation>
    <scope>NUCLEOTIDE SEQUENCE [LARGE SCALE GENOMIC DNA]</scope>
    <source>
        <strain evidence="3">Al-1710</strain>
    </source>
</reference>
<comment type="caution">
    <text evidence="3">The sequence shown here is derived from an EMBL/GenBank/DDBJ whole genome shotgun (WGS) entry which is preliminary data.</text>
</comment>
<feature type="domain" description="YycE-like N-terminal" evidence="1">
    <location>
        <begin position="20"/>
        <end position="71"/>
    </location>
</feature>
<gene>
    <name evidence="3" type="ORF">F3J37_16465</name>
</gene>
<evidence type="ECO:0000313" key="4">
    <source>
        <dbReference type="Proteomes" id="UP001515780"/>
    </source>
</evidence>
<evidence type="ECO:0000259" key="2">
    <source>
        <dbReference type="Pfam" id="PF22659"/>
    </source>
</evidence>